<dbReference type="Proteomes" id="UP000091820">
    <property type="component" value="Unassembled WGS sequence"/>
</dbReference>
<feature type="signal peptide" evidence="1">
    <location>
        <begin position="1"/>
        <end position="19"/>
    </location>
</feature>
<keyword evidence="1" id="KW-0732">Signal</keyword>
<evidence type="ECO:0000313" key="2">
    <source>
        <dbReference type="EnsemblMetazoa" id="GBRI022946-PA"/>
    </source>
</evidence>
<reference evidence="3" key="1">
    <citation type="submission" date="2014-03" db="EMBL/GenBank/DDBJ databases">
        <authorList>
            <person name="Aksoy S."/>
            <person name="Warren W."/>
            <person name="Wilson R.K."/>
        </authorList>
    </citation>
    <scope>NUCLEOTIDE SEQUENCE [LARGE SCALE GENOMIC DNA]</scope>
    <source>
        <strain evidence="3">IAEA</strain>
    </source>
</reference>
<dbReference type="VEuPathDB" id="VectorBase:GBRI022946"/>
<evidence type="ECO:0008006" key="4">
    <source>
        <dbReference type="Google" id="ProtNLM"/>
    </source>
</evidence>
<reference evidence="2" key="2">
    <citation type="submission" date="2020-05" db="UniProtKB">
        <authorList>
            <consortium name="EnsemblMetazoa"/>
        </authorList>
    </citation>
    <scope>IDENTIFICATION</scope>
    <source>
        <strain evidence="2">IAEA</strain>
    </source>
</reference>
<accession>A0A1A9WKG9</accession>
<keyword evidence="3" id="KW-1185">Reference proteome</keyword>
<protein>
    <recommendedName>
        <fullName evidence="4">Sushi domain-containing protein</fullName>
    </recommendedName>
</protein>
<dbReference type="EnsemblMetazoa" id="GBRI022946-RA">
    <property type="protein sequence ID" value="GBRI022946-PA"/>
    <property type="gene ID" value="GBRI022946"/>
</dbReference>
<dbReference type="AlphaFoldDB" id="A0A1A9WKG9"/>
<name>A0A1A9WKG9_9MUSC</name>
<organism evidence="2 3">
    <name type="scientific">Glossina brevipalpis</name>
    <dbReference type="NCBI Taxonomy" id="37001"/>
    <lineage>
        <taxon>Eukaryota</taxon>
        <taxon>Metazoa</taxon>
        <taxon>Ecdysozoa</taxon>
        <taxon>Arthropoda</taxon>
        <taxon>Hexapoda</taxon>
        <taxon>Insecta</taxon>
        <taxon>Pterygota</taxon>
        <taxon>Neoptera</taxon>
        <taxon>Endopterygota</taxon>
        <taxon>Diptera</taxon>
        <taxon>Brachycera</taxon>
        <taxon>Muscomorpha</taxon>
        <taxon>Hippoboscoidea</taxon>
        <taxon>Glossinidae</taxon>
        <taxon>Glossina</taxon>
    </lineage>
</organism>
<evidence type="ECO:0000313" key="3">
    <source>
        <dbReference type="Proteomes" id="UP000091820"/>
    </source>
</evidence>
<sequence length="143" mass="16934">MCQFITLWIIFYIISNVWSACYLQIPRNEEYAPEWEKRVGNRWFKVPHISNRLTLQEGEIVNGYCPTKHRGITYTFEKKTKCSSWDVNCNANPKRKETKYVIDKNITFECAEGLLRYKSKILSEIGITCSSFEWKISLQTMDE</sequence>
<feature type="chain" id="PRO_5008400420" description="Sushi domain-containing protein" evidence="1">
    <location>
        <begin position="20"/>
        <end position="143"/>
    </location>
</feature>
<evidence type="ECO:0000256" key="1">
    <source>
        <dbReference type="SAM" id="SignalP"/>
    </source>
</evidence>
<proteinExistence type="predicted"/>